<evidence type="ECO:0000259" key="5">
    <source>
        <dbReference type="Pfam" id="PF00441"/>
    </source>
</evidence>
<dbReference type="Gene3D" id="1.10.540.10">
    <property type="entry name" value="Acyl-CoA dehydrogenase/oxidase, N-terminal domain"/>
    <property type="match status" value="2"/>
</dbReference>
<evidence type="ECO:0000256" key="2">
    <source>
        <dbReference type="ARBA" id="ARBA00009347"/>
    </source>
</evidence>
<dbReference type="InterPro" id="IPR009100">
    <property type="entry name" value="AcylCoA_DH/oxidase_NM_dom_sf"/>
</dbReference>
<dbReference type="EMBL" id="JBHRTQ010000001">
    <property type="protein sequence ID" value="MFC3172641.1"/>
    <property type="molecule type" value="Genomic_DNA"/>
</dbReference>
<dbReference type="GO" id="GO:0016491">
    <property type="term" value="F:oxidoreductase activity"/>
    <property type="evidence" value="ECO:0007669"/>
    <property type="project" value="UniProtKB-KW"/>
</dbReference>
<dbReference type="EC" id="1.3.8.-" evidence="8"/>
<gene>
    <name evidence="8" type="ORF">ACFOD9_00100</name>
</gene>
<accession>A0ABV7IP06</accession>
<dbReference type="PANTHER" id="PTHR43884:SF12">
    <property type="entry name" value="ISOVALERYL-COA DEHYDROGENASE, MITOCHONDRIAL-RELATED"/>
    <property type="match status" value="1"/>
</dbReference>
<dbReference type="InterPro" id="IPR036250">
    <property type="entry name" value="AcylCo_DH-like_C"/>
</dbReference>
<dbReference type="InterPro" id="IPR013786">
    <property type="entry name" value="AcylCoA_DH/ox_N"/>
</dbReference>
<dbReference type="Pfam" id="PF00441">
    <property type="entry name" value="Acyl-CoA_dh_1"/>
    <property type="match status" value="2"/>
</dbReference>
<dbReference type="InterPro" id="IPR009075">
    <property type="entry name" value="AcylCo_DH/oxidase_C"/>
</dbReference>
<dbReference type="InterPro" id="IPR046373">
    <property type="entry name" value="Acyl-CoA_Oxase/DH_mid-dom_sf"/>
</dbReference>
<name>A0ABV7IP06_9SPHN</name>
<proteinExistence type="inferred from homology"/>
<evidence type="ECO:0000259" key="7">
    <source>
        <dbReference type="Pfam" id="PF02771"/>
    </source>
</evidence>
<comment type="caution">
    <text evidence="8">The sequence shown here is derived from an EMBL/GenBank/DDBJ whole genome shotgun (WGS) entry which is preliminary data.</text>
</comment>
<feature type="domain" description="Acyl-CoA dehydrogenase/oxidase C-terminal" evidence="5">
    <location>
        <begin position="601"/>
        <end position="727"/>
    </location>
</feature>
<evidence type="ECO:0000313" key="8">
    <source>
        <dbReference type="EMBL" id="MFC3172641.1"/>
    </source>
</evidence>
<keyword evidence="8" id="KW-0560">Oxidoreductase</keyword>
<evidence type="ECO:0000313" key="9">
    <source>
        <dbReference type="Proteomes" id="UP001595604"/>
    </source>
</evidence>
<dbReference type="Pfam" id="PF02771">
    <property type="entry name" value="Acyl-CoA_dh_N"/>
    <property type="match status" value="2"/>
</dbReference>
<dbReference type="InterPro" id="IPR006091">
    <property type="entry name" value="Acyl-CoA_Oxase/DH_mid-dom"/>
</dbReference>
<dbReference type="PANTHER" id="PTHR43884">
    <property type="entry name" value="ACYL-COA DEHYDROGENASE"/>
    <property type="match status" value="1"/>
</dbReference>
<dbReference type="RefSeq" id="WP_379508038.1">
    <property type="nucleotide sequence ID" value="NZ_JBHRTQ010000001.1"/>
</dbReference>
<evidence type="ECO:0000256" key="3">
    <source>
        <dbReference type="ARBA" id="ARBA00022630"/>
    </source>
</evidence>
<organism evidence="8 9">
    <name type="scientific">Novosphingobium bradum</name>
    <dbReference type="NCBI Taxonomy" id="1737444"/>
    <lineage>
        <taxon>Bacteria</taxon>
        <taxon>Pseudomonadati</taxon>
        <taxon>Pseudomonadota</taxon>
        <taxon>Alphaproteobacteria</taxon>
        <taxon>Sphingomonadales</taxon>
        <taxon>Sphingomonadaceae</taxon>
        <taxon>Novosphingobium</taxon>
    </lineage>
</organism>
<keyword evidence="9" id="KW-1185">Reference proteome</keyword>
<evidence type="ECO:0000259" key="6">
    <source>
        <dbReference type="Pfam" id="PF02770"/>
    </source>
</evidence>
<dbReference type="Gene3D" id="1.20.140.10">
    <property type="entry name" value="Butyryl-CoA Dehydrogenase, subunit A, domain 3"/>
    <property type="match status" value="2"/>
</dbReference>
<comment type="cofactor">
    <cofactor evidence="1">
        <name>FAD</name>
        <dbReference type="ChEBI" id="CHEBI:57692"/>
    </cofactor>
</comment>
<keyword evidence="4" id="KW-0274">FAD</keyword>
<dbReference type="Proteomes" id="UP001595604">
    <property type="component" value="Unassembled WGS sequence"/>
</dbReference>
<evidence type="ECO:0000256" key="1">
    <source>
        <dbReference type="ARBA" id="ARBA00001974"/>
    </source>
</evidence>
<reference evidence="9" key="1">
    <citation type="journal article" date="2019" name="Int. J. Syst. Evol. Microbiol.">
        <title>The Global Catalogue of Microorganisms (GCM) 10K type strain sequencing project: providing services to taxonomists for standard genome sequencing and annotation.</title>
        <authorList>
            <consortium name="The Broad Institute Genomics Platform"/>
            <consortium name="The Broad Institute Genome Sequencing Center for Infectious Disease"/>
            <person name="Wu L."/>
            <person name="Ma J."/>
        </authorList>
    </citation>
    <scope>NUCLEOTIDE SEQUENCE [LARGE SCALE GENOMIC DNA]</scope>
    <source>
        <strain evidence="9">KCTC 42984</strain>
    </source>
</reference>
<dbReference type="SUPFAM" id="SSF56645">
    <property type="entry name" value="Acyl-CoA dehydrogenase NM domain-like"/>
    <property type="match status" value="2"/>
</dbReference>
<sequence>MHLEPSEDQVMMTDMFARFLDAESSVARVREAIPQGGFDAALWQGLAEQGALAIRVPESAGGLGMGIFDAALLMEEAGRTLASGPLAEGIVAARLLAQLDPDDASGLRDAVAEGRSLVTLALHDAAAQPSQLVPGGAVAEAVLARDGDAIVLVRPGASRGVEKTLASTPIARLDLGAGQRTVLGQGALARATFAAGLEEWKLLIAAALVGLSKEAIRIAAQYACERVQFGKPIGTYQAVSHPLADAIVAVDAGRLMVWRTIRAIADGEGDAAERISATLWFAGQAAEKAVSRGLHTFGGYGLTLEYDIHLFNLRSRAWLLVLGDPELLLDEAARRRYDGEAVSLPDAGEMAVEFGLGEEAEALAEETRAFFERVLTPELRAKAHYSYAGHDPQVHRQLAEAGLLLPAWPRRIGGREVGTYAIQAAHKVWDDFNWTTHGQGTANIIGLMIDRYGTQQCKDDILSRIIKGEILCALGYSEPGSGSDVFAAKTRATRLPDGSWRIDGSKMFTSGAEHSDYVIMLTRTDPDQPKHKGITMFMVPLKAEGVTIQEVKTFQDERTNITYYDGVVVPDAYRLGEINGGLKVLALGLELEQGMTFSPYHERMVHSAERLLAQTTRHGQPGLADAGARRRLVRALANVAASDLLFYRILWVTAEGKPNFAYGPAVKMFSADTYHADSFDILNLTAPESLAFASADAAFINQCYRHSHVATTYGGTSEVQRSQVAEKQLGLPRTR</sequence>
<keyword evidence="3" id="KW-0285">Flavoprotein</keyword>
<protein>
    <submittedName>
        <fullName evidence="8">Acyl-CoA dehydrogenase</fullName>
        <ecNumber evidence="8">1.3.8.-</ecNumber>
    </submittedName>
</protein>
<feature type="domain" description="Acyl-CoA dehydrogenase/oxidase N-terminal" evidence="7">
    <location>
        <begin position="358"/>
        <end position="469"/>
    </location>
</feature>
<evidence type="ECO:0000256" key="4">
    <source>
        <dbReference type="ARBA" id="ARBA00022827"/>
    </source>
</evidence>
<feature type="domain" description="Acyl-CoA oxidase/dehydrogenase middle" evidence="6">
    <location>
        <begin position="473"/>
        <end position="553"/>
    </location>
</feature>
<feature type="domain" description="Acyl-CoA dehydrogenase/oxidase C-terminal" evidence="5">
    <location>
        <begin position="197"/>
        <end position="335"/>
    </location>
</feature>
<comment type="similarity">
    <text evidence="2">Belongs to the acyl-CoA dehydrogenase family.</text>
</comment>
<feature type="domain" description="Acyl-CoA dehydrogenase/oxidase N-terminal" evidence="7">
    <location>
        <begin position="6"/>
        <end position="84"/>
    </location>
</feature>
<dbReference type="Gene3D" id="2.40.110.10">
    <property type="entry name" value="Butyryl-CoA Dehydrogenase, subunit A, domain 2"/>
    <property type="match status" value="1"/>
</dbReference>
<dbReference type="Pfam" id="PF02770">
    <property type="entry name" value="Acyl-CoA_dh_M"/>
    <property type="match status" value="1"/>
</dbReference>
<dbReference type="SUPFAM" id="SSF47203">
    <property type="entry name" value="Acyl-CoA dehydrogenase C-terminal domain-like"/>
    <property type="match status" value="2"/>
</dbReference>
<dbReference type="InterPro" id="IPR037069">
    <property type="entry name" value="AcylCoA_DH/ox_N_sf"/>
</dbReference>